<evidence type="ECO:0000256" key="3">
    <source>
        <dbReference type="ARBA" id="ARBA00023136"/>
    </source>
</evidence>
<dbReference type="Proteomes" id="UP000186141">
    <property type="component" value="Unassembled WGS sequence"/>
</dbReference>
<gene>
    <name evidence="5" type="ORF">SAMN05421774_106156</name>
</gene>
<dbReference type="OrthoDB" id="7200137at2"/>
<sequence>MSPTEALSRGPAVWALAAGQMLGFACQFFLFAGLVLFWHQDLGWAKSTLALGPMLALLVGAAFAPLIGRIVDRGRGPELMVGGTLVGVVALVLLSQVQTPVQWVLVWMLLGIGQLSSQYEVCFAFLIRRLGPDARRAIIRVTLVAGFASTVSIPAYTSLAQGLGWRVALLTAAAIMAFAVVPLNWWGTRQVRAGAPPPVLQPAAPIGGGSRSRRLWLLAILFSFSSLSHWMIAHLLIPVLVERGYSHELAVFAVAVMGPAQVAGRFALMQAETRISNARATLFTLSAMALATCFLALSGAGVGLVVAYVLVQGGAFGIMTILRPVLIADMLGPEDYGANAGRIQVPAMVINAFAPMIGALLLEGPGFWALIGLSLMLSLTSIAALRALRG</sequence>
<feature type="transmembrane region" description="Helical" evidence="4">
    <location>
        <begin position="280"/>
        <end position="297"/>
    </location>
</feature>
<feature type="transmembrane region" description="Helical" evidence="4">
    <location>
        <begin position="249"/>
        <end position="268"/>
    </location>
</feature>
<evidence type="ECO:0000313" key="5">
    <source>
        <dbReference type="EMBL" id="SIT14377.1"/>
    </source>
</evidence>
<dbReference type="RefSeq" id="WP_076532676.1">
    <property type="nucleotide sequence ID" value="NZ_BMEH01000006.1"/>
</dbReference>
<keyword evidence="1 4" id="KW-0812">Transmembrane</keyword>
<feature type="transmembrane region" description="Helical" evidence="4">
    <location>
        <begin position="343"/>
        <end position="361"/>
    </location>
</feature>
<feature type="transmembrane region" description="Helical" evidence="4">
    <location>
        <begin position="138"/>
        <end position="157"/>
    </location>
</feature>
<proteinExistence type="predicted"/>
<evidence type="ECO:0000256" key="2">
    <source>
        <dbReference type="ARBA" id="ARBA00022989"/>
    </source>
</evidence>
<keyword evidence="3 4" id="KW-0472">Membrane</keyword>
<feature type="transmembrane region" description="Helical" evidence="4">
    <location>
        <begin position="303"/>
        <end position="322"/>
    </location>
</feature>
<dbReference type="STRING" id="1086013.SAMN05421774_106156"/>
<dbReference type="SUPFAM" id="SSF103473">
    <property type="entry name" value="MFS general substrate transporter"/>
    <property type="match status" value="1"/>
</dbReference>
<feature type="transmembrane region" description="Helical" evidence="4">
    <location>
        <begin position="367"/>
        <end position="388"/>
    </location>
</feature>
<protein>
    <submittedName>
        <fullName evidence="5">Cyanate permease</fullName>
    </submittedName>
</protein>
<keyword evidence="6" id="KW-1185">Reference proteome</keyword>
<feature type="transmembrane region" description="Helical" evidence="4">
    <location>
        <begin position="50"/>
        <end position="67"/>
    </location>
</feature>
<dbReference type="AlphaFoldDB" id="A0A1N7PVA3"/>
<accession>A0A1N7PVA3</accession>
<feature type="transmembrane region" description="Helical" evidence="4">
    <location>
        <begin position="103"/>
        <end position="126"/>
    </location>
</feature>
<reference evidence="5 6" key="1">
    <citation type="submission" date="2017-01" db="EMBL/GenBank/DDBJ databases">
        <authorList>
            <person name="Mah S.A."/>
            <person name="Swanson W.J."/>
            <person name="Moy G.W."/>
            <person name="Vacquier V.D."/>
        </authorList>
    </citation>
    <scope>NUCLEOTIDE SEQUENCE [LARGE SCALE GENOMIC DNA]</scope>
    <source>
        <strain evidence="5 6">DSM 26375</strain>
    </source>
</reference>
<keyword evidence="2 4" id="KW-1133">Transmembrane helix</keyword>
<evidence type="ECO:0000256" key="4">
    <source>
        <dbReference type="SAM" id="Phobius"/>
    </source>
</evidence>
<evidence type="ECO:0000256" key="1">
    <source>
        <dbReference type="ARBA" id="ARBA00022692"/>
    </source>
</evidence>
<dbReference type="Pfam" id="PF07690">
    <property type="entry name" value="MFS_1"/>
    <property type="match status" value="1"/>
</dbReference>
<evidence type="ECO:0000313" key="6">
    <source>
        <dbReference type="Proteomes" id="UP000186141"/>
    </source>
</evidence>
<feature type="transmembrane region" description="Helical" evidence="4">
    <location>
        <begin position="12"/>
        <end position="38"/>
    </location>
</feature>
<organism evidence="5 6">
    <name type="scientific">Gemmobacter megaterium</name>
    <dbReference type="NCBI Taxonomy" id="1086013"/>
    <lineage>
        <taxon>Bacteria</taxon>
        <taxon>Pseudomonadati</taxon>
        <taxon>Pseudomonadota</taxon>
        <taxon>Alphaproteobacteria</taxon>
        <taxon>Rhodobacterales</taxon>
        <taxon>Paracoccaceae</taxon>
        <taxon>Gemmobacter</taxon>
    </lineage>
</organism>
<feature type="transmembrane region" description="Helical" evidence="4">
    <location>
        <begin position="215"/>
        <end position="237"/>
    </location>
</feature>
<dbReference type="Gene3D" id="1.20.1250.20">
    <property type="entry name" value="MFS general substrate transporter like domains"/>
    <property type="match status" value="1"/>
</dbReference>
<dbReference type="EMBL" id="FTOT01000006">
    <property type="protein sequence ID" value="SIT14377.1"/>
    <property type="molecule type" value="Genomic_DNA"/>
</dbReference>
<feature type="transmembrane region" description="Helical" evidence="4">
    <location>
        <begin position="163"/>
        <end position="186"/>
    </location>
</feature>
<dbReference type="InterPro" id="IPR011701">
    <property type="entry name" value="MFS"/>
</dbReference>
<feature type="transmembrane region" description="Helical" evidence="4">
    <location>
        <begin position="79"/>
        <end position="97"/>
    </location>
</feature>
<name>A0A1N7PVA3_9RHOB</name>
<dbReference type="GO" id="GO:0022857">
    <property type="term" value="F:transmembrane transporter activity"/>
    <property type="evidence" value="ECO:0007669"/>
    <property type="project" value="InterPro"/>
</dbReference>
<dbReference type="InterPro" id="IPR036259">
    <property type="entry name" value="MFS_trans_sf"/>
</dbReference>